<dbReference type="Pfam" id="PF01494">
    <property type="entry name" value="FAD_binding_3"/>
    <property type="match status" value="1"/>
</dbReference>
<dbReference type="RefSeq" id="WP_153718829.1">
    <property type="nucleotide sequence ID" value="NZ_WJPP01000002.1"/>
</dbReference>
<keyword evidence="5" id="KW-0274">FAD</keyword>
<dbReference type="GO" id="GO:0110142">
    <property type="term" value="C:ubiquinone biosynthesis complex"/>
    <property type="evidence" value="ECO:0007669"/>
    <property type="project" value="UniProtKB-ARBA"/>
</dbReference>
<evidence type="ECO:0000256" key="1">
    <source>
        <dbReference type="ARBA" id="ARBA00001974"/>
    </source>
</evidence>
<dbReference type="PANTHER" id="PTHR43876">
    <property type="entry name" value="UBIQUINONE BIOSYNTHESIS MONOOXYGENASE COQ6, MITOCHONDRIAL"/>
    <property type="match status" value="1"/>
</dbReference>
<dbReference type="SUPFAM" id="SSF51905">
    <property type="entry name" value="FAD/NAD(P)-binding domain"/>
    <property type="match status" value="1"/>
</dbReference>
<dbReference type="InterPro" id="IPR051205">
    <property type="entry name" value="UbiH/COQ6_monooxygenase"/>
</dbReference>
<keyword evidence="7" id="KW-0503">Monooxygenase</keyword>
<dbReference type="Proteomes" id="UP000433788">
    <property type="component" value="Unassembled WGS sequence"/>
</dbReference>
<dbReference type="PROSITE" id="PS01304">
    <property type="entry name" value="UBIH"/>
    <property type="match status" value="1"/>
</dbReference>
<dbReference type="NCBIfam" id="TIGR01988">
    <property type="entry name" value="Ubi-OHases"/>
    <property type="match status" value="1"/>
</dbReference>
<dbReference type="InterPro" id="IPR018168">
    <property type="entry name" value="Ubi_Hdrlase_CS"/>
</dbReference>
<dbReference type="UniPathway" id="UPA00232"/>
<comment type="subunit">
    <text evidence="8">Component of the Ubi complex metabolon, which regroups five ubiquinone biosynthesis proteins (UbiE, UbiF, UbiG, UbiH and UbiI) and two accessory factors (UbiK and the lipid-binding protein UbiJ).</text>
</comment>
<gene>
    <name evidence="10" type="primary">ubiF</name>
    <name evidence="10" type="synonym">yleB</name>
    <name evidence="10" type="ORF">GH984_03485</name>
</gene>
<keyword evidence="6" id="KW-0560">Oxidoreductase</keyword>
<dbReference type="GO" id="GO:0008682">
    <property type="term" value="F:3-demethoxyubiquinol 3-hydroxylase activity"/>
    <property type="evidence" value="ECO:0007669"/>
    <property type="project" value="TreeGrafter"/>
</dbReference>
<dbReference type="PANTHER" id="PTHR43876:SF10">
    <property type="entry name" value="3-DEMETHOXYUBIQUINOL 3-HYDROXYLASE"/>
    <property type="match status" value="1"/>
</dbReference>
<reference evidence="10 11" key="1">
    <citation type="submission" date="2019-11" db="EMBL/GenBank/DDBJ databases">
        <authorList>
            <person name="Zhang X.Y."/>
        </authorList>
    </citation>
    <scope>NUCLEOTIDE SEQUENCE [LARGE SCALE GENOMIC DNA]</scope>
    <source>
        <strain evidence="10 11">C176</strain>
    </source>
</reference>
<comment type="cofactor">
    <cofactor evidence="1">
        <name>FAD</name>
        <dbReference type="ChEBI" id="CHEBI:57692"/>
    </cofactor>
</comment>
<evidence type="ECO:0000256" key="4">
    <source>
        <dbReference type="ARBA" id="ARBA00022630"/>
    </source>
</evidence>
<evidence type="ECO:0000256" key="2">
    <source>
        <dbReference type="ARBA" id="ARBA00004749"/>
    </source>
</evidence>
<dbReference type="InterPro" id="IPR002938">
    <property type="entry name" value="FAD-bd"/>
</dbReference>
<evidence type="ECO:0000256" key="6">
    <source>
        <dbReference type="ARBA" id="ARBA00023002"/>
    </source>
</evidence>
<keyword evidence="11" id="KW-1185">Reference proteome</keyword>
<dbReference type="AlphaFoldDB" id="A0A6N7QRI8"/>
<evidence type="ECO:0000256" key="8">
    <source>
        <dbReference type="ARBA" id="ARBA00065734"/>
    </source>
</evidence>
<organism evidence="10 11">
    <name type="scientific">Spiribacter salilacus</name>
    <dbReference type="NCBI Taxonomy" id="2664894"/>
    <lineage>
        <taxon>Bacteria</taxon>
        <taxon>Pseudomonadati</taxon>
        <taxon>Pseudomonadota</taxon>
        <taxon>Gammaproteobacteria</taxon>
        <taxon>Chromatiales</taxon>
        <taxon>Ectothiorhodospiraceae</taxon>
        <taxon>Spiribacter</taxon>
    </lineage>
</organism>
<protein>
    <submittedName>
        <fullName evidence="10">2-octaprenyl-3-methyl-6-methoxy-1,4-benzoquinol hydroxylase</fullName>
    </submittedName>
</protein>
<comment type="similarity">
    <text evidence="3">Belongs to the UbiH/COQ6 family.</text>
</comment>
<dbReference type="InterPro" id="IPR010971">
    <property type="entry name" value="UbiH/COQ6"/>
</dbReference>
<dbReference type="InterPro" id="IPR036188">
    <property type="entry name" value="FAD/NAD-bd_sf"/>
</dbReference>
<evidence type="ECO:0000313" key="11">
    <source>
        <dbReference type="Proteomes" id="UP000433788"/>
    </source>
</evidence>
<accession>A0A6N7QRI8</accession>
<dbReference type="GO" id="GO:0006744">
    <property type="term" value="P:ubiquinone biosynthetic process"/>
    <property type="evidence" value="ECO:0007669"/>
    <property type="project" value="UniProtKB-UniPathway"/>
</dbReference>
<evidence type="ECO:0000259" key="9">
    <source>
        <dbReference type="Pfam" id="PF01494"/>
    </source>
</evidence>
<evidence type="ECO:0000256" key="7">
    <source>
        <dbReference type="ARBA" id="ARBA00023033"/>
    </source>
</evidence>
<dbReference type="GO" id="GO:0071949">
    <property type="term" value="F:FAD binding"/>
    <property type="evidence" value="ECO:0007669"/>
    <property type="project" value="InterPro"/>
</dbReference>
<evidence type="ECO:0000256" key="3">
    <source>
        <dbReference type="ARBA" id="ARBA00005349"/>
    </source>
</evidence>
<feature type="domain" description="FAD-binding" evidence="9">
    <location>
        <begin position="126"/>
        <end position="329"/>
    </location>
</feature>
<evidence type="ECO:0000256" key="5">
    <source>
        <dbReference type="ARBA" id="ARBA00022827"/>
    </source>
</evidence>
<dbReference type="FunFam" id="3.50.50.60:FF:000021">
    <property type="entry name" value="Ubiquinone biosynthesis monooxygenase COQ6"/>
    <property type="match status" value="1"/>
</dbReference>
<dbReference type="EMBL" id="WJPP01000002">
    <property type="protein sequence ID" value="MRH77758.1"/>
    <property type="molecule type" value="Genomic_DNA"/>
</dbReference>
<name>A0A6N7QRI8_9GAMM</name>
<dbReference type="PRINTS" id="PR00420">
    <property type="entry name" value="RNGMNOXGNASE"/>
</dbReference>
<comment type="pathway">
    <text evidence="2">Cofactor biosynthesis; ubiquinone biosynthesis.</text>
</comment>
<sequence>MTDMKVQPVLVVGGGMVGAALALDLGRQNVPVRLLEAKPPAPIDANEPPRLRVSALNRRSIDYLQHIGAWEALNTARLADFDSLSAWDISGNGRLEFSANEVGLDRLGTFVENEHLQGALLTKAEEQPTVQLEAPAPSLTVEWDEHDLIVAADGAASPLREKAGIGIWTGDYGQHAVVATVLTDPPAARETWQRFTPDGPQALLPLAQGAASLVWYVSATKAQELLDLTEADFIAAFETAFPPELGRIDVLYGRGAFPIRRLHAKRYWQDNVVLVGDSAHVIHPLAGQGVNLGLRDAQALAEQIIKARDAGLPLSHPSALAAYEQARRPDNQLMQSLMTGFHIGFTASLGPLAPVRSWGLSLAGRGGWLKRAVLRYALNGRTDDHHQVDRHTPTQ</sequence>
<dbReference type="Gene3D" id="3.50.50.60">
    <property type="entry name" value="FAD/NAD(P)-binding domain"/>
    <property type="match status" value="2"/>
</dbReference>
<proteinExistence type="inferred from homology"/>
<evidence type="ECO:0000313" key="10">
    <source>
        <dbReference type="EMBL" id="MRH77758.1"/>
    </source>
</evidence>
<keyword evidence="4" id="KW-0285">Flavoprotein</keyword>
<comment type="caution">
    <text evidence="10">The sequence shown here is derived from an EMBL/GenBank/DDBJ whole genome shotgun (WGS) entry which is preliminary data.</text>
</comment>